<organism evidence="2 3">
    <name type="scientific">Litorivicinus lipolyticus</name>
    <dbReference type="NCBI Taxonomy" id="418701"/>
    <lineage>
        <taxon>Bacteria</taxon>
        <taxon>Pseudomonadati</taxon>
        <taxon>Pseudomonadota</taxon>
        <taxon>Gammaproteobacteria</taxon>
        <taxon>Oceanospirillales</taxon>
        <taxon>Litorivicinaceae</taxon>
        <taxon>Litorivicinus</taxon>
    </lineage>
</organism>
<sequence length="145" mass="15511">MKTIAMTMLVTVSTLAAAATDPVYTSRFSNNALGGYDAVSYHAGSPPQRGNTAFSHDYMGATWLFANAANRMAFAASPAQYAPQYGGYCAWAAAQGYTASGDPMQYSVVDGRLFLNYNASVKRNWEADIPGFIKAADANWLGLLN</sequence>
<protein>
    <submittedName>
        <fullName evidence="2">YHS domain protein</fullName>
    </submittedName>
</protein>
<dbReference type="EMBL" id="CP045871">
    <property type="protein sequence ID" value="QGG81125.1"/>
    <property type="molecule type" value="Genomic_DNA"/>
</dbReference>
<feature type="chain" id="PRO_5024396678" evidence="1">
    <location>
        <begin position="19"/>
        <end position="145"/>
    </location>
</feature>
<keyword evidence="1" id="KW-0732">Signal</keyword>
<feature type="signal peptide" evidence="1">
    <location>
        <begin position="1"/>
        <end position="18"/>
    </location>
</feature>
<dbReference type="Proteomes" id="UP000388235">
    <property type="component" value="Chromosome"/>
</dbReference>
<proteinExistence type="predicted"/>
<name>A0A5Q2QJ87_9GAMM</name>
<reference evidence="2 3" key="1">
    <citation type="submission" date="2019-11" db="EMBL/GenBank/DDBJ databases">
        <authorList>
            <person name="Khan S.A."/>
            <person name="Jeon C.O."/>
            <person name="Chun B.H."/>
        </authorList>
    </citation>
    <scope>NUCLEOTIDE SEQUENCE [LARGE SCALE GENOMIC DNA]</scope>
    <source>
        <strain evidence="2 3">IMCC 1097</strain>
    </source>
</reference>
<evidence type="ECO:0000313" key="3">
    <source>
        <dbReference type="Proteomes" id="UP000388235"/>
    </source>
</evidence>
<dbReference type="KEGG" id="llp:GH975_11345"/>
<gene>
    <name evidence="2" type="ORF">GH975_11345</name>
</gene>
<evidence type="ECO:0000313" key="2">
    <source>
        <dbReference type="EMBL" id="QGG81125.1"/>
    </source>
</evidence>
<dbReference type="NCBIfam" id="NF041384">
    <property type="entry name" value="YHS_seleno_dom"/>
    <property type="match status" value="1"/>
</dbReference>
<accession>A0A5Q2QJ87</accession>
<keyword evidence="3" id="KW-1185">Reference proteome</keyword>
<evidence type="ECO:0000256" key="1">
    <source>
        <dbReference type="SAM" id="SignalP"/>
    </source>
</evidence>
<dbReference type="AlphaFoldDB" id="A0A5Q2QJ87"/>
<dbReference type="RefSeq" id="WP_153714628.1">
    <property type="nucleotide sequence ID" value="NZ_CP045871.1"/>
</dbReference>
<dbReference type="OrthoDB" id="344729at2"/>